<feature type="region of interest" description="Disordered" evidence="1">
    <location>
        <begin position="1"/>
        <end position="38"/>
    </location>
</feature>
<name>A0A382MAQ8_9ZZZZ</name>
<feature type="compositionally biased region" description="Low complexity" evidence="1">
    <location>
        <begin position="1"/>
        <end position="12"/>
    </location>
</feature>
<feature type="compositionally biased region" description="Basic and acidic residues" evidence="1">
    <location>
        <begin position="22"/>
        <end position="38"/>
    </location>
</feature>
<gene>
    <name evidence="2" type="ORF">METZ01_LOCUS298492</name>
</gene>
<feature type="non-terminal residue" evidence="2">
    <location>
        <position position="1"/>
    </location>
</feature>
<organism evidence="2">
    <name type="scientific">marine metagenome</name>
    <dbReference type="NCBI Taxonomy" id="408172"/>
    <lineage>
        <taxon>unclassified sequences</taxon>
        <taxon>metagenomes</taxon>
        <taxon>ecological metagenomes</taxon>
    </lineage>
</organism>
<dbReference type="EMBL" id="UINC01092234">
    <property type="protein sequence ID" value="SVC45638.1"/>
    <property type="molecule type" value="Genomic_DNA"/>
</dbReference>
<reference evidence="2" key="1">
    <citation type="submission" date="2018-05" db="EMBL/GenBank/DDBJ databases">
        <authorList>
            <person name="Lanie J.A."/>
            <person name="Ng W.-L."/>
            <person name="Kazmierczak K.M."/>
            <person name="Andrzejewski T.M."/>
            <person name="Davidsen T.M."/>
            <person name="Wayne K.J."/>
            <person name="Tettelin H."/>
            <person name="Glass J.I."/>
            <person name="Rusch D."/>
            <person name="Podicherti R."/>
            <person name="Tsui H.-C.T."/>
            <person name="Winkler M.E."/>
        </authorList>
    </citation>
    <scope>NUCLEOTIDE SEQUENCE</scope>
</reference>
<evidence type="ECO:0000313" key="2">
    <source>
        <dbReference type="EMBL" id="SVC45638.1"/>
    </source>
</evidence>
<protein>
    <submittedName>
        <fullName evidence="2">Uncharacterized protein</fullName>
    </submittedName>
</protein>
<accession>A0A382MAQ8</accession>
<dbReference type="AlphaFoldDB" id="A0A382MAQ8"/>
<evidence type="ECO:0000256" key="1">
    <source>
        <dbReference type="SAM" id="MobiDB-lite"/>
    </source>
</evidence>
<proteinExistence type="predicted"/>
<sequence>SSTVRPSSTSPVMRRGSEIMADDVHKENGCAENGEVRN</sequence>